<evidence type="ECO:0000259" key="7">
    <source>
        <dbReference type="PROSITE" id="PS50850"/>
    </source>
</evidence>
<dbReference type="InterPro" id="IPR020846">
    <property type="entry name" value="MFS_dom"/>
</dbReference>
<keyword evidence="5 6" id="KW-0472">Membrane</keyword>
<keyword evidence="9" id="KW-1185">Reference proteome</keyword>
<sequence>MVNRQPPQGLLFGLPISLIWGFVAIAVFMTGDGIELAFLSRYVVDLGFSPTQATLLFTVYGLLAAISSWGSGVLAETFGPRRIMLIGVAAWIVFHVLFLIFGLEQQNYTLMVVFYGIRGLAYPLFIYAFMVWIAQVTPGARMASAMGWFWSMYCIGIGLLGNWIPSLSISRIGFINTLWVGVFWVAVAGLMIMYLVKERGAGKPDDAVTLVERLKTLSSGVTIIAERRGMFLIVLVRIICNLSLFGLPVILPLYLTSVEVGFSMEQWLHLWGVMFVVSIFTNVIWGQIGDRLGWLIQMRWFGCIGCALSSLAFYYLPQFYGAHFEIALIAAIGFGISVTAFVPMGAVFLALAPEQKGAAISAHNLAAGLSNFMGPGIATLFIATLGIKGVVWIYAGLYVAGAVLTFFIPVHQPRLSQQVSRYTSAAEPTQPL</sequence>
<feature type="transmembrane region" description="Helical" evidence="6">
    <location>
        <begin position="364"/>
        <end position="385"/>
    </location>
</feature>
<dbReference type="InterPro" id="IPR011701">
    <property type="entry name" value="MFS"/>
</dbReference>
<evidence type="ECO:0000256" key="6">
    <source>
        <dbReference type="SAM" id="Phobius"/>
    </source>
</evidence>
<evidence type="ECO:0000256" key="3">
    <source>
        <dbReference type="ARBA" id="ARBA00022692"/>
    </source>
</evidence>
<evidence type="ECO:0000313" key="8">
    <source>
        <dbReference type="EMBL" id="MDD0987350.1"/>
    </source>
</evidence>
<keyword evidence="4 6" id="KW-1133">Transmembrane helix</keyword>
<dbReference type="Pfam" id="PF07690">
    <property type="entry name" value="MFS_1"/>
    <property type="match status" value="1"/>
</dbReference>
<evidence type="ECO:0000256" key="4">
    <source>
        <dbReference type="ARBA" id="ARBA00022989"/>
    </source>
</evidence>
<feature type="transmembrane region" description="Helical" evidence="6">
    <location>
        <begin position="176"/>
        <end position="196"/>
    </location>
</feature>
<reference evidence="8" key="1">
    <citation type="submission" date="2022-05" db="EMBL/GenBank/DDBJ databases">
        <title>Novel Pseudomonas spp. Isolated from a Rainbow Trout Aquaculture Facility.</title>
        <authorList>
            <person name="Testerman T."/>
            <person name="Graf J."/>
        </authorList>
    </citation>
    <scope>NUCLEOTIDE SEQUENCE</scope>
    <source>
        <strain evidence="8">ID1050</strain>
    </source>
</reference>
<dbReference type="Gene3D" id="1.20.1250.20">
    <property type="entry name" value="MFS general substrate transporter like domains"/>
    <property type="match status" value="2"/>
</dbReference>
<dbReference type="NCBIfam" id="TIGR00897">
    <property type="entry name" value="2A0118"/>
    <property type="match status" value="1"/>
</dbReference>
<organism evidence="8 9">
    <name type="scientific">Pseudomonas shahriarae</name>
    <dbReference type="NCBI Taxonomy" id="2745512"/>
    <lineage>
        <taxon>Bacteria</taxon>
        <taxon>Pseudomonadati</taxon>
        <taxon>Pseudomonadota</taxon>
        <taxon>Gammaproteobacteria</taxon>
        <taxon>Pseudomonadales</taxon>
        <taxon>Pseudomonadaceae</taxon>
        <taxon>Pseudomonas</taxon>
    </lineage>
</organism>
<feature type="transmembrane region" description="Helical" evidence="6">
    <location>
        <begin position="145"/>
        <end position="164"/>
    </location>
</feature>
<evidence type="ECO:0000256" key="1">
    <source>
        <dbReference type="ARBA" id="ARBA00004651"/>
    </source>
</evidence>
<feature type="transmembrane region" description="Helical" evidence="6">
    <location>
        <begin position="300"/>
        <end position="320"/>
    </location>
</feature>
<dbReference type="EMBL" id="JAMDHD010000031">
    <property type="protein sequence ID" value="MDD0987350.1"/>
    <property type="molecule type" value="Genomic_DNA"/>
</dbReference>
<feature type="transmembrane region" description="Helical" evidence="6">
    <location>
        <begin position="12"/>
        <end position="31"/>
    </location>
</feature>
<dbReference type="CDD" id="cd17337">
    <property type="entry name" value="MFS_CsbX"/>
    <property type="match status" value="1"/>
</dbReference>
<keyword evidence="2" id="KW-1003">Cell membrane</keyword>
<evidence type="ECO:0000256" key="2">
    <source>
        <dbReference type="ARBA" id="ARBA00022475"/>
    </source>
</evidence>
<keyword evidence="3 6" id="KW-0812">Transmembrane</keyword>
<feature type="transmembrane region" description="Helical" evidence="6">
    <location>
        <begin position="267"/>
        <end position="288"/>
    </location>
</feature>
<evidence type="ECO:0000256" key="5">
    <source>
        <dbReference type="ARBA" id="ARBA00023136"/>
    </source>
</evidence>
<dbReference type="InterPro" id="IPR004748">
    <property type="entry name" value="Polyol_permease-like"/>
</dbReference>
<dbReference type="InterPro" id="IPR050189">
    <property type="entry name" value="MFS_Efflux_Transporters"/>
</dbReference>
<dbReference type="InterPro" id="IPR036259">
    <property type="entry name" value="MFS_trans_sf"/>
</dbReference>
<feature type="domain" description="Major facilitator superfamily (MFS) profile" evidence="7">
    <location>
        <begin position="10"/>
        <end position="413"/>
    </location>
</feature>
<proteinExistence type="predicted"/>
<accession>A0ABT5NFN4</accession>
<feature type="transmembrane region" description="Helical" evidence="6">
    <location>
        <begin position="51"/>
        <end position="71"/>
    </location>
</feature>
<feature type="transmembrane region" description="Helical" evidence="6">
    <location>
        <begin position="326"/>
        <end position="352"/>
    </location>
</feature>
<evidence type="ECO:0000313" key="9">
    <source>
        <dbReference type="Proteomes" id="UP001148189"/>
    </source>
</evidence>
<comment type="caution">
    <text evidence="8">The sequence shown here is derived from an EMBL/GenBank/DDBJ whole genome shotgun (WGS) entry which is preliminary data.</text>
</comment>
<feature type="transmembrane region" description="Helical" evidence="6">
    <location>
        <begin position="83"/>
        <end position="102"/>
    </location>
</feature>
<protein>
    <submittedName>
        <fullName evidence="8">MFS transporter</fullName>
    </submittedName>
</protein>
<dbReference type="Proteomes" id="UP001148189">
    <property type="component" value="Unassembled WGS sequence"/>
</dbReference>
<dbReference type="PANTHER" id="PTHR43124">
    <property type="entry name" value="PURINE EFFLUX PUMP PBUE"/>
    <property type="match status" value="1"/>
</dbReference>
<feature type="transmembrane region" description="Helical" evidence="6">
    <location>
        <begin position="231"/>
        <end position="255"/>
    </location>
</feature>
<feature type="transmembrane region" description="Helical" evidence="6">
    <location>
        <begin position="391"/>
        <end position="410"/>
    </location>
</feature>
<dbReference type="PROSITE" id="PS50850">
    <property type="entry name" value="MFS"/>
    <property type="match status" value="1"/>
</dbReference>
<dbReference type="RefSeq" id="WP_120731610.1">
    <property type="nucleotide sequence ID" value="NZ_CP181251.1"/>
</dbReference>
<dbReference type="SUPFAM" id="SSF103473">
    <property type="entry name" value="MFS general substrate transporter"/>
    <property type="match status" value="1"/>
</dbReference>
<name>A0ABT5NFN4_9PSED</name>
<comment type="subcellular location">
    <subcellularLocation>
        <location evidence="1">Cell membrane</location>
        <topology evidence="1">Multi-pass membrane protein</topology>
    </subcellularLocation>
</comment>
<dbReference type="PANTHER" id="PTHR43124:SF3">
    <property type="entry name" value="CHLORAMPHENICOL EFFLUX PUMP RV0191"/>
    <property type="match status" value="1"/>
</dbReference>
<gene>
    <name evidence="8" type="ORF">M5G21_20530</name>
</gene>
<feature type="transmembrane region" description="Helical" evidence="6">
    <location>
        <begin position="108"/>
        <end position="133"/>
    </location>
</feature>